<dbReference type="GO" id="GO:0005886">
    <property type="term" value="C:plasma membrane"/>
    <property type="evidence" value="ECO:0007669"/>
    <property type="project" value="UniProtKB-SubCell"/>
</dbReference>
<keyword evidence="2" id="KW-1003">Cell membrane</keyword>
<dbReference type="SMART" id="SM00408">
    <property type="entry name" value="IGc2"/>
    <property type="match status" value="9"/>
</dbReference>
<evidence type="ECO:0000259" key="16">
    <source>
        <dbReference type="PROSITE" id="PS50268"/>
    </source>
</evidence>
<feature type="domain" description="Fibronectin type-III" evidence="18">
    <location>
        <begin position="1227"/>
        <end position="1338"/>
    </location>
</feature>
<accession>T1IT66</accession>
<reference evidence="20" key="1">
    <citation type="submission" date="2011-05" db="EMBL/GenBank/DDBJ databases">
        <authorList>
            <person name="Richards S.R."/>
            <person name="Qu J."/>
            <person name="Jiang H."/>
            <person name="Jhangiani S.N."/>
            <person name="Agravi P."/>
            <person name="Goodspeed R."/>
            <person name="Gross S."/>
            <person name="Mandapat C."/>
            <person name="Jackson L."/>
            <person name="Mathew T."/>
            <person name="Pu L."/>
            <person name="Thornton R."/>
            <person name="Saada N."/>
            <person name="Wilczek-Boney K.B."/>
            <person name="Lee S."/>
            <person name="Kovar C."/>
            <person name="Wu Y."/>
            <person name="Scherer S.E."/>
            <person name="Worley K.C."/>
            <person name="Muzny D.M."/>
            <person name="Gibbs R."/>
        </authorList>
    </citation>
    <scope>NUCLEOTIDE SEQUENCE</scope>
    <source>
        <strain evidence="20">Brora</strain>
    </source>
</reference>
<feature type="domain" description="Fibronectin type-III" evidence="18">
    <location>
        <begin position="1023"/>
        <end position="1123"/>
    </location>
</feature>
<keyword evidence="7" id="KW-0524">Neurogenesis</keyword>
<evidence type="ECO:0000256" key="7">
    <source>
        <dbReference type="ARBA" id="ARBA00022902"/>
    </source>
</evidence>
<comment type="subcellular location">
    <subcellularLocation>
        <location evidence="1">Cell membrane</location>
        <topology evidence="1">Single-pass type I membrane protein</topology>
    </subcellularLocation>
    <subcellularLocation>
        <location evidence="14">Synapse</location>
    </subcellularLocation>
</comment>
<dbReference type="CDD" id="cd00096">
    <property type="entry name" value="Ig"/>
    <property type="match status" value="1"/>
</dbReference>
<feature type="domain" description="Ig-like" evidence="17">
    <location>
        <begin position="1335"/>
        <end position="1430"/>
    </location>
</feature>
<keyword evidence="15" id="KW-0106">Calcium</keyword>
<dbReference type="GO" id="GO:0030154">
    <property type="term" value="P:cell differentiation"/>
    <property type="evidence" value="ECO:0007669"/>
    <property type="project" value="UniProtKB-ARBA"/>
</dbReference>
<dbReference type="Gene3D" id="2.60.40.10">
    <property type="entry name" value="Immunoglobulins"/>
    <property type="match status" value="16"/>
</dbReference>
<feature type="domain" description="Ig-like" evidence="17">
    <location>
        <begin position="528"/>
        <end position="615"/>
    </location>
</feature>
<dbReference type="GO" id="GO:0009653">
    <property type="term" value="P:anatomical structure morphogenesis"/>
    <property type="evidence" value="ECO:0007669"/>
    <property type="project" value="UniProtKB-ARBA"/>
</dbReference>
<keyword evidence="3" id="KW-0812">Transmembrane</keyword>
<feature type="domain" description="Ig-like" evidence="17">
    <location>
        <begin position="715"/>
        <end position="803"/>
    </location>
</feature>
<dbReference type="PROSITE" id="PS50853">
    <property type="entry name" value="FN3"/>
    <property type="match status" value="5"/>
</dbReference>
<dbReference type="InterPro" id="IPR002126">
    <property type="entry name" value="Cadherin-like_dom"/>
</dbReference>
<dbReference type="PhylomeDB" id="T1IT66"/>
<feature type="domain" description="Ig-like" evidence="17">
    <location>
        <begin position="436"/>
        <end position="524"/>
    </location>
</feature>
<dbReference type="FunFam" id="2.60.40.10:FF:000104">
    <property type="entry name" value="Down syndrome cell adhesion molecule b"/>
    <property type="match status" value="1"/>
</dbReference>
<dbReference type="InterPro" id="IPR003961">
    <property type="entry name" value="FN3_dom"/>
</dbReference>
<dbReference type="InterPro" id="IPR013098">
    <property type="entry name" value="Ig_I-set"/>
</dbReference>
<dbReference type="SUPFAM" id="SSF48726">
    <property type="entry name" value="Immunoglobulin"/>
    <property type="match status" value="9"/>
</dbReference>
<sequence>MAWSAHCTRCTLISIQIGILIFNTVIQVQAIGDQSETPQFVYEPPDLVQFSNINGSTVKCQGRGKPQPTVAWLLSDGTPVSSVPGLRQLMYNGQLRFPPFKPEDYRQDIHAIIYRCSISNTHGVIISRDVQIQAVVNQPYQIFVTKSYTMKGNTGVIRCHVPQFLQEFVEVTAWIIDDKLIISKTNLSSDETSQKSKYIVSPSGDLFLTNVEMQDSNSTFQCKMRHKLSKETKVSSVGRLQVTNPVGNVPPRIVDKDLQVTANAGDTTFIPCIAEGHPVPNVQWFVKDKSGVQSVVLKSDRILLTLEGMLIKNVNSNDRKIFVCVASNSIGSDNKEVALTITEPLKVSMIPDYLISDKGQTLSFACNVTGFPMPTHITWFKDGRILTENDDVILNGFNLIIKVVKSSHKGIYQCIVNNGKHSAQAKAELVLGDSPPEFIDTFMEQTLKPNQFLSLQCSASGTPMPEISWSLDETPLSKNIQTSILDGCVTSFLNISSIKTDQGGVYKCTAKNKAGQLEHMSRINVYGPLSAKPTLQMFAVAGENVYLNCPVVGYPINSLIWKKDDIILPFDLQQEVLKNKTLVISKAVKSGDAGRYVCIVSNKQGQLAESSVLLSILVPPKILPFQFQDNLSEGVRAQLHCVVSEGDLPLTIIWTKDEKPIAKELLINIRNIDDYSSILSISNVTAFHNGNYTCIAANNAAKAHHTAALLVKVPPRWQIMPHNSTVKKHDSISVPCRANGFPPPEIKWTKILGDVATGQRIELNNSKAFNVLPDGTLQINEAKLEDQGFYFCSANNQIGKGLSRVIYIKVQAPVYFENEIVELKVKINSTAELFCEVFGDLPIRVVWQTGNTTLQNSKKYWNTIMNSNSTFKTSSSGMSSITSKLSILEVSKSDSGEYYCEGRNSYGSAKTIIKLIVQEKPLKPEIVNVKNLDNRSVEVFWKPGNPNDLIYKYILQYKKKYDSWVYKRVVTEYVDAQFNSKVINQLQPATAYEFRIAAENEVGSSNYSDTITIVLNEEAPEGPPQQVEVEATDRDSLRISWKTPLKSLWNGPIRGYYIGYKVADSSQQHTFKIFEVPEDYTNTLVYQLTNLKIYTKYSIVVMAYNNGGSGPTTKEITIMTSEDVPRSPPQEIRCSTLSSHSVYVVWDNLPPEDVNGLLLGYKVFYKALQKWNIGVEQWNTTSVSRLALQQLQANTNYSFEVLAYTKIGDGVRSEPVYCMTYQEAPEAPKHIKALPSSANSILLSWQYPFSRNSEITMYNIYHKQIRDNEEVPVEYSFKDDAKPPQDKTITVHTLGPETNFFEFKNLNRNQRYAFWVAATSAVGKGPNSKIVLASPKSTPIAAKSASFSDSLSIPWKTDITLPCIAVGIPLPRRRWLNGTKEMNTDEHRIMIRFDGALIIKKSEETDSNTYTCVVENIYGRDQVQYTIIVQFPPQAPNLYVMSKSLYSINLKWEMFYEGRNNLRGFLLHYKRDKGEWVKRDFGPDHNSFRLQNLTCGATYFIYVEAYNDVGVGKPCETISVTTQENHFVIPSKESIIDEGDTYIILNLDAWPKEGCLLQYFTVKYKQQSASGFKEIPIQYQPFDKQVKIAGLESGNVYNLRLTAHTKGESKVADYQVVTTSLESLGPPNVIQKEEKIVISMDICTDSSFNHNHHSSIFKEKKGEDVQVVSNQPPHWSEFGTLERTHPDLGVSVDSFIHMQRAANNTLGRHTYGTLQRVREGIKTSPCVTDPNPYATVHIPIFSPSHEMNFLSPDVPPPIPPGPEISTLDRAQDWRYFENQHMPKNPHSWDQGYASAAFADGENIYATTRKPFKNVHMQNTLPISQVNDPSSETTFVFPNISESHEQSPVRGLIAGNVNTTSTGTQHNTDLLN</sequence>
<evidence type="ECO:0000256" key="4">
    <source>
        <dbReference type="ARBA" id="ARBA00022729"/>
    </source>
</evidence>
<keyword evidence="9" id="KW-0770">Synapse</keyword>
<evidence type="ECO:0008006" key="21">
    <source>
        <dbReference type="Google" id="ProtNLM"/>
    </source>
</evidence>
<dbReference type="EMBL" id="JH431465">
    <property type="status" value="NOT_ANNOTATED_CDS"/>
    <property type="molecule type" value="Genomic_DNA"/>
</dbReference>
<dbReference type="Pfam" id="PF13927">
    <property type="entry name" value="Ig_3"/>
    <property type="match status" value="4"/>
</dbReference>
<dbReference type="PROSITE" id="PS50835">
    <property type="entry name" value="IG_LIKE"/>
    <property type="match status" value="10"/>
</dbReference>
<dbReference type="InterPro" id="IPR036116">
    <property type="entry name" value="FN3_sf"/>
</dbReference>
<evidence type="ECO:0000259" key="18">
    <source>
        <dbReference type="PROSITE" id="PS50853"/>
    </source>
</evidence>
<evidence type="ECO:0000256" key="5">
    <source>
        <dbReference type="ARBA" id="ARBA00022737"/>
    </source>
</evidence>
<feature type="domain" description="Ig-like" evidence="17">
    <location>
        <begin position="251"/>
        <end position="340"/>
    </location>
</feature>
<dbReference type="InterPro" id="IPR003598">
    <property type="entry name" value="Ig_sub2"/>
</dbReference>
<evidence type="ECO:0000256" key="15">
    <source>
        <dbReference type="PROSITE-ProRule" id="PRU00043"/>
    </source>
</evidence>
<keyword evidence="10" id="KW-0472">Membrane</keyword>
<dbReference type="GO" id="GO:0007156">
    <property type="term" value="P:homophilic cell adhesion via plasma membrane adhesion molecules"/>
    <property type="evidence" value="ECO:0007669"/>
    <property type="project" value="InterPro"/>
</dbReference>
<evidence type="ECO:0000256" key="14">
    <source>
        <dbReference type="ARBA" id="ARBA00034103"/>
    </source>
</evidence>
<dbReference type="InterPro" id="IPR056754">
    <property type="entry name" value="DSCAM/DSCAML_C"/>
</dbReference>
<feature type="domain" description="Ig-like" evidence="17">
    <location>
        <begin position="813"/>
        <end position="913"/>
    </location>
</feature>
<feature type="domain" description="Fibronectin type-III" evidence="18">
    <location>
        <begin position="1432"/>
        <end position="1525"/>
    </location>
</feature>
<feature type="domain" description="Cadherin" evidence="16">
    <location>
        <begin position="1007"/>
        <end position="1131"/>
    </location>
</feature>
<dbReference type="STRING" id="126957.T1IT66"/>
<evidence type="ECO:0000256" key="8">
    <source>
        <dbReference type="ARBA" id="ARBA00022989"/>
    </source>
</evidence>
<dbReference type="FunFam" id="2.60.40.10:FF:000093">
    <property type="entry name" value="Down syndrome cell adhesion molecule, isoform B"/>
    <property type="match status" value="1"/>
</dbReference>
<keyword evidence="20" id="KW-1185">Reference proteome</keyword>
<reference evidence="19" key="2">
    <citation type="submission" date="2015-02" db="UniProtKB">
        <authorList>
            <consortium name="EnsemblMetazoa"/>
        </authorList>
    </citation>
    <scope>IDENTIFICATION</scope>
</reference>
<evidence type="ECO:0000256" key="6">
    <source>
        <dbReference type="ARBA" id="ARBA00022889"/>
    </source>
</evidence>
<dbReference type="EnsemblMetazoa" id="SMAR004310-RA">
    <property type="protein sequence ID" value="SMAR004310-PA"/>
    <property type="gene ID" value="SMAR004310"/>
</dbReference>
<dbReference type="Pfam" id="PF25059">
    <property type="entry name" value="FN3_DSCAM-DSCAML_C"/>
    <property type="match status" value="1"/>
</dbReference>
<evidence type="ECO:0000256" key="1">
    <source>
        <dbReference type="ARBA" id="ARBA00004251"/>
    </source>
</evidence>
<dbReference type="InterPro" id="IPR007110">
    <property type="entry name" value="Ig-like_dom"/>
</dbReference>
<dbReference type="Pfam" id="PF00041">
    <property type="entry name" value="fn3"/>
    <property type="match status" value="5"/>
</dbReference>
<dbReference type="PROSITE" id="PS50268">
    <property type="entry name" value="CADHERIN_2"/>
    <property type="match status" value="1"/>
</dbReference>
<dbReference type="Proteomes" id="UP000014500">
    <property type="component" value="Unassembled WGS sequence"/>
</dbReference>
<evidence type="ECO:0000259" key="17">
    <source>
        <dbReference type="PROSITE" id="PS50835"/>
    </source>
</evidence>
<keyword evidence="5" id="KW-0677">Repeat</keyword>
<organism evidence="19 20">
    <name type="scientific">Strigamia maritima</name>
    <name type="common">European centipede</name>
    <name type="synonym">Geophilus maritimus</name>
    <dbReference type="NCBI Taxonomy" id="126957"/>
    <lineage>
        <taxon>Eukaryota</taxon>
        <taxon>Metazoa</taxon>
        <taxon>Ecdysozoa</taxon>
        <taxon>Arthropoda</taxon>
        <taxon>Myriapoda</taxon>
        <taxon>Chilopoda</taxon>
        <taxon>Pleurostigmophora</taxon>
        <taxon>Geophilomorpha</taxon>
        <taxon>Linotaeniidae</taxon>
        <taxon>Strigamia</taxon>
    </lineage>
</organism>
<evidence type="ECO:0000256" key="10">
    <source>
        <dbReference type="ARBA" id="ARBA00023136"/>
    </source>
</evidence>
<dbReference type="FunFam" id="2.60.40.10:FF:000017">
    <property type="entry name" value="Down syndrome cell adhesion molecule b"/>
    <property type="match status" value="1"/>
</dbReference>
<evidence type="ECO:0000313" key="20">
    <source>
        <dbReference type="Proteomes" id="UP000014500"/>
    </source>
</evidence>
<feature type="domain" description="Ig-like" evidence="17">
    <location>
        <begin position="344"/>
        <end position="430"/>
    </location>
</feature>
<dbReference type="InterPro" id="IPR013783">
    <property type="entry name" value="Ig-like_fold"/>
</dbReference>
<evidence type="ECO:0000256" key="2">
    <source>
        <dbReference type="ARBA" id="ARBA00022475"/>
    </source>
</evidence>
<dbReference type="Pfam" id="PF07679">
    <property type="entry name" value="I-set"/>
    <property type="match status" value="4"/>
</dbReference>
<evidence type="ECO:0000256" key="9">
    <source>
        <dbReference type="ARBA" id="ARBA00023018"/>
    </source>
</evidence>
<dbReference type="PANTHER" id="PTHR44170">
    <property type="entry name" value="PROTEIN SIDEKICK"/>
    <property type="match status" value="1"/>
</dbReference>
<dbReference type="FunFam" id="2.60.40.10:FF:000120">
    <property type="entry name" value="Down syndrome cell adhesion molecule like 1"/>
    <property type="match status" value="1"/>
</dbReference>
<dbReference type="PANTHER" id="PTHR44170:SF56">
    <property type="entry name" value="FIBRONECTIN TYPE-III DOMAIN-CONTAINING PROTEIN"/>
    <property type="match status" value="1"/>
</dbReference>
<keyword evidence="12" id="KW-0325">Glycoprotein</keyword>
<dbReference type="InterPro" id="IPR036179">
    <property type="entry name" value="Ig-like_dom_sf"/>
</dbReference>
<dbReference type="FunFam" id="2.60.40.10:FF:000333">
    <property type="entry name" value="Down syndrome cell adhesion molecule"/>
    <property type="match status" value="1"/>
</dbReference>
<dbReference type="HOGENOM" id="CLU_001038_4_0_1"/>
<evidence type="ECO:0000256" key="13">
    <source>
        <dbReference type="ARBA" id="ARBA00023319"/>
    </source>
</evidence>
<dbReference type="GO" id="GO:0007399">
    <property type="term" value="P:nervous system development"/>
    <property type="evidence" value="ECO:0007669"/>
    <property type="project" value="UniProtKB-KW"/>
</dbReference>
<dbReference type="GO" id="GO:0005509">
    <property type="term" value="F:calcium ion binding"/>
    <property type="evidence" value="ECO:0007669"/>
    <property type="project" value="UniProtKB-UniRule"/>
</dbReference>
<keyword evidence="8" id="KW-1133">Transmembrane helix</keyword>
<dbReference type="SMART" id="SM00409">
    <property type="entry name" value="IG"/>
    <property type="match status" value="9"/>
</dbReference>
<dbReference type="InterPro" id="IPR003599">
    <property type="entry name" value="Ig_sub"/>
</dbReference>
<feature type="domain" description="Ig-like" evidence="17">
    <location>
        <begin position="139"/>
        <end position="235"/>
    </location>
</feature>
<proteinExistence type="predicted"/>
<evidence type="ECO:0000313" key="19">
    <source>
        <dbReference type="EnsemblMetazoa" id="SMAR004310-PA"/>
    </source>
</evidence>
<dbReference type="SUPFAM" id="SSF49265">
    <property type="entry name" value="Fibronectin type III"/>
    <property type="match status" value="3"/>
</dbReference>
<evidence type="ECO:0000256" key="12">
    <source>
        <dbReference type="ARBA" id="ARBA00023180"/>
    </source>
</evidence>
<keyword evidence="6" id="KW-0130">Cell adhesion</keyword>
<keyword evidence="13" id="KW-0393">Immunoglobulin domain</keyword>
<keyword evidence="11" id="KW-1015">Disulfide bond</keyword>
<name>T1IT66_STRMM</name>
<protein>
    <recommendedName>
        <fullName evidence="21">Down syndrome cell adhesion molecule-like protein Dscam2</fullName>
    </recommendedName>
</protein>
<keyword evidence="4" id="KW-0732">Signal</keyword>
<dbReference type="GO" id="GO:0045202">
    <property type="term" value="C:synapse"/>
    <property type="evidence" value="ECO:0007669"/>
    <property type="project" value="UniProtKB-SubCell"/>
</dbReference>
<dbReference type="CDD" id="cd00063">
    <property type="entry name" value="FN3"/>
    <property type="match status" value="6"/>
</dbReference>
<feature type="domain" description="Ig-like" evidence="17">
    <location>
        <begin position="620"/>
        <end position="710"/>
    </location>
</feature>
<dbReference type="eggNOG" id="KOG3510">
    <property type="taxonomic scope" value="Eukaryota"/>
</dbReference>
<feature type="domain" description="Fibronectin type-III" evidence="18">
    <location>
        <begin position="923"/>
        <end position="1018"/>
    </location>
</feature>
<dbReference type="SMART" id="SM00060">
    <property type="entry name" value="FN3"/>
    <property type="match status" value="6"/>
</dbReference>
<feature type="domain" description="Fibronectin type-III" evidence="18">
    <location>
        <begin position="1128"/>
        <end position="1223"/>
    </location>
</feature>
<evidence type="ECO:0000256" key="3">
    <source>
        <dbReference type="ARBA" id="ARBA00022692"/>
    </source>
</evidence>
<evidence type="ECO:0000256" key="11">
    <source>
        <dbReference type="ARBA" id="ARBA00023157"/>
    </source>
</evidence>
<feature type="domain" description="Ig-like" evidence="17">
    <location>
        <begin position="38"/>
        <end position="131"/>
    </location>
</feature>